<dbReference type="AlphaFoldDB" id="A0A9W8N0S6"/>
<feature type="domain" description="Rit1 DUSP-like" evidence="1">
    <location>
        <begin position="326"/>
        <end position="441"/>
    </location>
</feature>
<dbReference type="PANTHER" id="PTHR31811">
    <property type="entry name" value="TRNA A64-2'-O-RIBOSYLPHOSPHATE TRANSFERASE"/>
    <property type="match status" value="1"/>
</dbReference>
<dbReference type="GO" id="GO:0005737">
    <property type="term" value="C:cytoplasm"/>
    <property type="evidence" value="ECO:0007669"/>
    <property type="project" value="TreeGrafter"/>
</dbReference>
<evidence type="ECO:0008006" key="5">
    <source>
        <dbReference type="Google" id="ProtNLM"/>
    </source>
</evidence>
<accession>A0A9W8N0S6</accession>
<dbReference type="Pfam" id="PF17184">
    <property type="entry name" value="Rit1_C"/>
    <property type="match status" value="1"/>
</dbReference>
<dbReference type="Pfam" id="PF04179">
    <property type="entry name" value="Init_tRNA_PT"/>
    <property type="match status" value="1"/>
</dbReference>
<evidence type="ECO:0000313" key="4">
    <source>
        <dbReference type="Proteomes" id="UP001148786"/>
    </source>
</evidence>
<gene>
    <name evidence="3" type="ORF">NLJ89_g1056</name>
</gene>
<evidence type="ECO:0000259" key="2">
    <source>
        <dbReference type="Pfam" id="PF17184"/>
    </source>
</evidence>
<sequence>MALRNDTLPDNSNPLEYIRRESLDIFNRLHSIEEDVEFVKRVHAAYKDTPFLPNLRCGAWYTDPSLATDVPAYFKSTDGHFNNWSFNLRRANLHLLPLILKCYGIILIDSTRAGKRIPDALSKTVPIWCAVINRALLIRHPEQIRDREHLSWDISLYTPPAAVSMQEHHQIELRLDRWAQVLAASSFELPVLPGPLRPLWITPASSAFPRFPDVRAGQREFLPVGQEMIMSFGGLTPAMFWTHRDNLLSAGRLELSELVSAIVSQEASSFPSEIKSPTPIERVEGRVLICTLTDVPASLPHPVGLADVYVTLTPSAEPPPSNRHKLYVPVLAGKRGQAHFLRIVLPTTSRFIRENLHNGETVCIACESGKDLSVGVALAALQLFFRDDGTLRDLGTVSFEKDMTAKAFSKNSIRTRLEWIIASRPQANPSRATLKRVNEFLLSSPSFRTSPRVDVS</sequence>
<dbReference type="PANTHER" id="PTHR31811:SF0">
    <property type="entry name" value="TRNA A64-2'-O-RIBOSYLPHOSPHATE TRANSFERASE"/>
    <property type="match status" value="1"/>
</dbReference>
<organism evidence="3 4">
    <name type="scientific">Agrocybe chaxingu</name>
    <dbReference type="NCBI Taxonomy" id="84603"/>
    <lineage>
        <taxon>Eukaryota</taxon>
        <taxon>Fungi</taxon>
        <taxon>Dikarya</taxon>
        <taxon>Basidiomycota</taxon>
        <taxon>Agaricomycotina</taxon>
        <taxon>Agaricomycetes</taxon>
        <taxon>Agaricomycetidae</taxon>
        <taxon>Agaricales</taxon>
        <taxon>Agaricineae</taxon>
        <taxon>Strophariaceae</taxon>
        <taxon>Agrocybe</taxon>
    </lineage>
</organism>
<proteinExistence type="predicted"/>
<dbReference type="InterPro" id="IPR033421">
    <property type="entry name" value="Rit1_DUSP-like"/>
</dbReference>
<feature type="domain" description="Rit1 N-terminal" evidence="2">
    <location>
        <begin position="18"/>
        <end position="207"/>
    </location>
</feature>
<name>A0A9W8N0S6_9AGAR</name>
<comment type="caution">
    <text evidence="3">The sequence shown here is derived from an EMBL/GenBank/DDBJ whole genome shotgun (WGS) entry which is preliminary data.</text>
</comment>
<reference evidence="3" key="1">
    <citation type="submission" date="2022-07" db="EMBL/GenBank/DDBJ databases">
        <title>Genome Sequence of Agrocybe chaxingu.</title>
        <authorList>
            <person name="Buettner E."/>
        </authorList>
    </citation>
    <scope>NUCLEOTIDE SEQUENCE</scope>
    <source>
        <strain evidence="3">MP-N11</strain>
    </source>
</reference>
<dbReference type="GO" id="GO:0019988">
    <property type="term" value="P:charged-tRNA amino acid modification"/>
    <property type="evidence" value="ECO:0007669"/>
    <property type="project" value="InterPro"/>
</dbReference>
<evidence type="ECO:0000259" key="1">
    <source>
        <dbReference type="Pfam" id="PF04179"/>
    </source>
</evidence>
<dbReference type="InterPro" id="IPR007306">
    <property type="entry name" value="Rit1"/>
</dbReference>
<dbReference type="Proteomes" id="UP001148786">
    <property type="component" value="Unassembled WGS sequence"/>
</dbReference>
<dbReference type="EMBL" id="JANKHO010000051">
    <property type="protein sequence ID" value="KAJ3516535.1"/>
    <property type="molecule type" value="Genomic_DNA"/>
</dbReference>
<protein>
    <recommendedName>
        <fullName evidence="5">Initiator tRNA phosphoribosyl transferase</fullName>
    </recommendedName>
</protein>
<dbReference type="InterPro" id="IPR033449">
    <property type="entry name" value="Rit1_N"/>
</dbReference>
<dbReference type="OrthoDB" id="45256at2759"/>
<keyword evidence="4" id="KW-1185">Reference proteome</keyword>
<dbReference type="GO" id="GO:0043399">
    <property type="term" value="F:tRNA adenosine(64)-2'-O-ribosylphosphate transferase activity"/>
    <property type="evidence" value="ECO:0007669"/>
    <property type="project" value="InterPro"/>
</dbReference>
<evidence type="ECO:0000313" key="3">
    <source>
        <dbReference type="EMBL" id="KAJ3516535.1"/>
    </source>
</evidence>
<dbReference type="PIRSF" id="PIRSF007747">
    <property type="entry name" value="Ribosyl_Ptfrase"/>
    <property type="match status" value="1"/>
</dbReference>